<dbReference type="Proteomes" id="UP000799424">
    <property type="component" value="Unassembled WGS sequence"/>
</dbReference>
<proteinExistence type="predicted"/>
<evidence type="ECO:0000313" key="2">
    <source>
        <dbReference type="Proteomes" id="UP000799424"/>
    </source>
</evidence>
<evidence type="ECO:0000313" key="1">
    <source>
        <dbReference type="EMBL" id="KAF2823459.1"/>
    </source>
</evidence>
<name>A0A6A6ZS74_9PLEO</name>
<dbReference type="AlphaFoldDB" id="A0A6A6ZS74"/>
<dbReference type="OrthoDB" id="3799675at2759"/>
<sequence>MDLCTDIRSEGNIINDAVREMKAVVGVKGHPEQAFKRWENTYCGPDIKAMLVKCNKQQRIEDDLERSEYAERMIALLARETEAFELVAQKKSEIAEVVQEKVNLMKEGQKLAETGQQWLVQHGRELSQIESKEALETWFAEEIDRLKPTMLVEAKRCVLADVKQLWQLEKSLVSSATNKVGRSVGYKKGKRVGRDKGNKKGYIRGKNYGLQEMSLRMTASQAVSRAEAARKDTMKAIQSATLEGWNKVRSGPMLRVTRMAKHGVTLLDILRVTKKVMRRVRMNDTAKATSRVSNRVIPIVLSRAKCLAMKKVMPRAMPKA</sequence>
<reference evidence="1" key="1">
    <citation type="journal article" date="2020" name="Stud. Mycol.">
        <title>101 Dothideomycetes genomes: a test case for predicting lifestyles and emergence of pathogens.</title>
        <authorList>
            <person name="Haridas S."/>
            <person name="Albert R."/>
            <person name="Binder M."/>
            <person name="Bloem J."/>
            <person name="Labutti K."/>
            <person name="Salamov A."/>
            <person name="Andreopoulos B."/>
            <person name="Baker S."/>
            <person name="Barry K."/>
            <person name="Bills G."/>
            <person name="Bluhm B."/>
            <person name="Cannon C."/>
            <person name="Castanera R."/>
            <person name="Culley D."/>
            <person name="Daum C."/>
            <person name="Ezra D."/>
            <person name="Gonzalez J."/>
            <person name="Henrissat B."/>
            <person name="Kuo A."/>
            <person name="Liang C."/>
            <person name="Lipzen A."/>
            <person name="Lutzoni F."/>
            <person name="Magnuson J."/>
            <person name="Mondo S."/>
            <person name="Nolan M."/>
            <person name="Ohm R."/>
            <person name="Pangilinan J."/>
            <person name="Park H.-J."/>
            <person name="Ramirez L."/>
            <person name="Alfaro M."/>
            <person name="Sun H."/>
            <person name="Tritt A."/>
            <person name="Yoshinaga Y."/>
            <person name="Zwiers L.-H."/>
            <person name="Turgeon B."/>
            <person name="Goodwin S."/>
            <person name="Spatafora J."/>
            <person name="Crous P."/>
            <person name="Grigoriev I."/>
        </authorList>
    </citation>
    <scope>NUCLEOTIDE SEQUENCE</scope>
    <source>
        <strain evidence="1">CBS 113818</strain>
    </source>
</reference>
<protein>
    <submittedName>
        <fullName evidence="1">Uncharacterized protein</fullName>
    </submittedName>
</protein>
<keyword evidence="2" id="KW-1185">Reference proteome</keyword>
<dbReference type="EMBL" id="MU006232">
    <property type="protein sequence ID" value="KAF2823459.1"/>
    <property type="molecule type" value="Genomic_DNA"/>
</dbReference>
<organism evidence="1 2">
    <name type="scientific">Ophiobolus disseminans</name>
    <dbReference type="NCBI Taxonomy" id="1469910"/>
    <lineage>
        <taxon>Eukaryota</taxon>
        <taxon>Fungi</taxon>
        <taxon>Dikarya</taxon>
        <taxon>Ascomycota</taxon>
        <taxon>Pezizomycotina</taxon>
        <taxon>Dothideomycetes</taxon>
        <taxon>Pleosporomycetidae</taxon>
        <taxon>Pleosporales</taxon>
        <taxon>Pleosporineae</taxon>
        <taxon>Phaeosphaeriaceae</taxon>
        <taxon>Ophiobolus</taxon>
    </lineage>
</organism>
<gene>
    <name evidence="1" type="ORF">CC86DRAFT_372407</name>
</gene>
<accession>A0A6A6ZS74</accession>